<feature type="signal peptide" evidence="10">
    <location>
        <begin position="1"/>
        <end position="24"/>
    </location>
</feature>
<feature type="chain" id="PRO_5021934979" evidence="10">
    <location>
        <begin position="25"/>
        <end position="680"/>
    </location>
</feature>
<feature type="transmembrane region" description="Helical" evidence="9">
    <location>
        <begin position="575"/>
        <end position="592"/>
    </location>
</feature>
<evidence type="ECO:0000256" key="2">
    <source>
        <dbReference type="ARBA" id="ARBA00009261"/>
    </source>
</evidence>
<dbReference type="EMBL" id="CP036281">
    <property type="protein sequence ID" value="QDU79972.1"/>
    <property type="molecule type" value="Genomic_DNA"/>
</dbReference>
<reference evidence="11 12" key="1">
    <citation type="submission" date="2019-02" db="EMBL/GenBank/DDBJ databases">
        <title>Deep-cultivation of Planctomycetes and their phenomic and genomic characterization uncovers novel biology.</title>
        <authorList>
            <person name="Wiegand S."/>
            <person name="Jogler M."/>
            <person name="Boedeker C."/>
            <person name="Pinto D."/>
            <person name="Vollmers J."/>
            <person name="Rivas-Marin E."/>
            <person name="Kohn T."/>
            <person name="Peeters S.H."/>
            <person name="Heuer A."/>
            <person name="Rast P."/>
            <person name="Oberbeckmann S."/>
            <person name="Bunk B."/>
            <person name="Jeske O."/>
            <person name="Meyerdierks A."/>
            <person name="Storesund J.E."/>
            <person name="Kallscheuer N."/>
            <person name="Luecker S."/>
            <person name="Lage O.M."/>
            <person name="Pohl T."/>
            <person name="Merkel B.J."/>
            <person name="Hornburger P."/>
            <person name="Mueller R.-W."/>
            <person name="Bruemmer F."/>
            <person name="Labrenz M."/>
            <person name="Spormann A.M."/>
            <person name="Op den Camp H."/>
            <person name="Overmann J."/>
            <person name="Amann R."/>
            <person name="Jetten M.S.M."/>
            <person name="Mascher T."/>
            <person name="Medema M.H."/>
            <person name="Devos D.P."/>
            <person name="Kaster A.-K."/>
            <person name="Ovreas L."/>
            <person name="Rohde M."/>
            <person name="Galperin M.Y."/>
            <person name="Jogler C."/>
        </authorList>
    </citation>
    <scope>NUCLEOTIDE SEQUENCE [LARGE SCALE GENOMIC DNA]</scope>
    <source>
        <strain evidence="11 12">Pla110</strain>
    </source>
</reference>
<dbReference type="GO" id="GO:0005283">
    <property type="term" value="F:amino acid:sodium symporter activity"/>
    <property type="evidence" value="ECO:0007669"/>
    <property type="project" value="InterPro"/>
</dbReference>
<dbReference type="RefSeq" id="WP_197440586.1">
    <property type="nucleotide sequence ID" value="NZ_CP036281.1"/>
</dbReference>
<organism evidence="11 12">
    <name type="scientific">Polystyrenella longa</name>
    <dbReference type="NCBI Taxonomy" id="2528007"/>
    <lineage>
        <taxon>Bacteria</taxon>
        <taxon>Pseudomonadati</taxon>
        <taxon>Planctomycetota</taxon>
        <taxon>Planctomycetia</taxon>
        <taxon>Planctomycetales</taxon>
        <taxon>Planctomycetaceae</taxon>
        <taxon>Polystyrenella</taxon>
    </lineage>
</organism>
<keyword evidence="8" id="KW-0175">Coiled coil</keyword>
<evidence type="ECO:0000313" key="12">
    <source>
        <dbReference type="Proteomes" id="UP000317178"/>
    </source>
</evidence>
<feature type="transmembrane region" description="Helical" evidence="9">
    <location>
        <begin position="319"/>
        <end position="341"/>
    </location>
</feature>
<feature type="transmembrane region" description="Helical" evidence="9">
    <location>
        <begin position="194"/>
        <end position="215"/>
    </location>
</feature>
<dbReference type="AlphaFoldDB" id="A0A518CL65"/>
<keyword evidence="3" id="KW-0813">Transport</keyword>
<dbReference type="KEGG" id="plon:Pla110_16940"/>
<evidence type="ECO:0000256" key="5">
    <source>
        <dbReference type="ARBA" id="ARBA00022692"/>
    </source>
</evidence>
<feature type="transmembrane region" description="Helical" evidence="9">
    <location>
        <begin position="473"/>
        <end position="490"/>
    </location>
</feature>
<evidence type="ECO:0000256" key="6">
    <source>
        <dbReference type="ARBA" id="ARBA00022989"/>
    </source>
</evidence>
<feature type="transmembrane region" description="Helical" evidence="9">
    <location>
        <begin position="438"/>
        <end position="461"/>
    </location>
</feature>
<keyword evidence="7 9" id="KW-0472">Membrane</keyword>
<dbReference type="GO" id="GO:0005886">
    <property type="term" value="C:plasma membrane"/>
    <property type="evidence" value="ECO:0007669"/>
    <property type="project" value="UniProtKB-SubCell"/>
</dbReference>
<proteinExistence type="inferred from homology"/>
<evidence type="ECO:0000256" key="10">
    <source>
        <dbReference type="SAM" id="SignalP"/>
    </source>
</evidence>
<dbReference type="InterPro" id="IPR001463">
    <property type="entry name" value="Na/Ala_symport"/>
</dbReference>
<keyword evidence="10" id="KW-0732">Signal</keyword>
<keyword evidence="12" id="KW-1185">Reference proteome</keyword>
<evidence type="ECO:0000256" key="8">
    <source>
        <dbReference type="SAM" id="Coils"/>
    </source>
</evidence>
<feature type="transmembrane region" description="Helical" evidence="9">
    <location>
        <begin position="613"/>
        <end position="635"/>
    </location>
</feature>
<comment type="subcellular location">
    <subcellularLocation>
        <location evidence="1">Cell membrane</location>
        <topology evidence="1">Multi-pass membrane protein</topology>
    </subcellularLocation>
</comment>
<feature type="transmembrane region" description="Helical" evidence="9">
    <location>
        <begin position="407"/>
        <end position="426"/>
    </location>
</feature>
<keyword evidence="5 9" id="KW-0812">Transmembrane</keyword>
<evidence type="ECO:0000256" key="7">
    <source>
        <dbReference type="ARBA" id="ARBA00023136"/>
    </source>
</evidence>
<gene>
    <name evidence="11" type="primary">alsT</name>
    <name evidence="11" type="ORF">Pla110_16940</name>
</gene>
<name>A0A518CL65_9PLAN</name>
<dbReference type="PRINTS" id="PR00175">
    <property type="entry name" value="NAALASMPORT"/>
</dbReference>
<dbReference type="PANTHER" id="PTHR30330:SF3">
    <property type="entry name" value="TRANSCRIPTIONAL REGULATOR, LRP FAMILY"/>
    <property type="match status" value="1"/>
</dbReference>
<evidence type="ECO:0000256" key="1">
    <source>
        <dbReference type="ARBA" id="ARBA00004651"/>
    </source>
</evidence>
<dbReference type="Proteomes" id="UP000317178">
    <property type="component" value="Chromosome"/>
</dbReference>
<feature type="transmembrane region" description="Helical" evidence="9">
    <location>
        <begin position="641"/>
        <end position="660"/>
    </location>
</feature>
<evidence type="ECO:0000256" key="9">
    <source>
        <dbReference type="SAM" id="Phobius"/>
    </source>
</evidence>
<sequence length="680" mass="74353" precursor="true">MKFNSTSSIRLLLVIASGMFLTMAPLPGQETEIPDPFSNSPVIETREVESEDPTFTTTETATVDDNAEADQAEVDETEAPDPTTLEKVDAIFAKIVDGMATVLFYEIFKGEQEYFEFQSDDPTEDVLNGTWVWSDEDELFHKLEKMRDALSLKYTMSREEAAEYATAGDLKPLPTEDNTTTHIGTRTTKGAPLVVIWLACGSLFFTLYMGFYNFWGFGHAVEIVGGKYDNPNETGEVTHFQALSSALSATVGLGNIAGVTLAMTMGGPGAFFWMICCGFFGMSSKFVECTLGQKYRHVKPDGTVLGGPMRYLDKGLSELGLRPLGLLLSFTFTIMCILASFGGGNMFQANQSGTVMLEQLQQDDKRQLVSLNEELATAKAANDLTEIERLQTDITVLESDITSFDSIFRIAYGLILAALVALVIVGGIKRIGAAAEKIVPTMCAIYVAVCLYIICAHITQIPELVIRIFTEAFSPRALGGGFIGVLVVGVQRAAFSNEAGVGSAAIAHSAARTEEPIREGSVALLGPFIDTIIICSMTALVILITGAWDNQEWILGEGLAGAALTSRAFGSEVSFFPWVLSVAVILFAYSTIISWSYYGERSWEQLFGPRSTFIYKFLTIVFVFLGAIFNLGSVLDFSDMMILSMAFPNILGVVILAPKVKRDLADYWRRYKAGEFKTYK</sequence>
<protein>
    <submittedName>
        <fullName evidence="11">Amino-acid carrier protein AlsT</fullName>
    </submittedName>
</protein>
<evidence type="ECO:0000256" key="3">
    <source>
        <dbReference type="ARBA" id="ARBA00022448"/>
    </source>
</evidence>
<dbReference type="PANTHER" id="PTHR30330">
    <property type="entry name" value="AGSS FAMILY TRANSPORTER, SODIUM-ALANINE"/>
    <property type="match status" value="1"/>
</dbReference>
<dbReference type="Pfam" id="PF01235">
    <property type="entry name" value="Na_Ala_symp"/>
    <property type="match status" value="1"/>
</dbReference>
<evidence type="ECO:0000313" key="11">
    <source>
        <dbReference type="EMBL" id="QDU79972.1"/>
    </source>
</evidence>
<accession>A0A518CL65</accession>
<keyword evidence="4" id="KW-1003">Cell membrane</keyword>
<comment type="similarity">
    <text evidence="2">Belongs to the alanine or glycine:cation symporter (AGCS) (TC 2.A.25) family.</text>
</comment>
<feature type="transmembrane region" description="Helical" evidence="9">
    <location>
        <begin position="270"/>
        <end position="287"/>
    </location>
</feature>
<feature type="coiled-coil region" evidence="8">
    <location>
        <begin position="361"/>
        <end position="388"/>
    </location>
</feature>
<evidence type="ECO:0000256" key="4">
    <source>
        <dbReference type="ARBA" id="ARBA00022475"/>
    </source>
</evidence>
<keyword evidence="6 9" id="KW-1133">Transmembrane helix</keyword>
<feature type="transmembrane region" description="Helical" evidence="9">
    <location>
        <begin position="522"/>
        <end position="548"/>
    </location>
</feature>